<keyword evidence="1" id="KW-0175">Coiled coil</keyword>
<feature type="coiled-coil region" evidence="1">
    <location>
        <begin position="259"/>
        <end position="296"/>
    </location>
</feature>
<evidence type="ECO:0000256" key="3">
    <source>
        <dbReference type="SAM" id="Phobius"/>
    </source>
</evidence>
<dbReference type="SMART" id="SM00028">
    <property type="entry name" value="TPR"/>
    <property type="match status" value="5"/>
</dbReference>
<organism evidence="4 5">
    <name type="scientific">[Clostridium] aminophilum</name>
    <dbReference type="NCBI Taxonomy" id="1526"/>
    <lineage>
        <taxon>Bacteria</taxon>
        <taxon>Bacillati</taxon>
        <taxon>Bacillota</taxon>
        <taxon>Clostridia</taxon>
        <taxon>Lachnospirales</taxon>
        <taxon>Lachnospiraceae</taxon>
    </lineage>
</organism>
<dbReference type="InterPro" id="IPR019734">
    <property type="entry name" value="TPR_rpt"/>
</dbReference>
<protein>
    <submittedName>
        <fullName evidence="4">Tetratricopeptide repeat-containing protein</fullName>
    </submittedName>
</protein>
<sequence length="473" mass="52307">MIHSKQIRAAANSLYNEGLRRAKRRDLTGAAYCLKHCLNICKNHSDARDLLGLIYYEMGEISEALVQWVIAANLDAKDTRAASYIETIQEHQRELEEAGEQIRAYNSALMQAQSGNADLAILQLSGVVENYPRFVKAQLLLALLCIETGSYVKAGRPLLKVLKIDRENPKANRYMAIVKSRTGKAELEHKRFRSTLSHRRMTDDDVIIPTSYKENTGWQSILNIGAGLLLGAAAVFFLIMPARTRYLNNHHAQEIFGFNEQLNQKNEEIASLKTSLSEAETAKKSSDDQLNDLMNNSDSVLAQYSTMIQIENFLRQGNMSAAAALYPKFRPDAFTDETVKGIGTALKNEIETNGYQTLEDTAYSEWAAGRFASALDLYNTCLQIRPANPKVILYMASISKAMNNKEDAIKYYSQIIANFTDSEQASTARTQLAELSPEAAQAAANQADANRKAAAAEAQAASESAAQPAEGNE</sequence>
<dbReference type="SUPFAM" id="SSF48452">
    <property type="entry name" value="TPR-like"/>
    <property type="match status" value="2"/>
</dbReference>
<keyword evidence="5" id="KW-1185">Reference proteome</keyword>
<feature type="transmembrane region" description="Helical" evidence="3">
    <location>
        <begin position="221"/>
        <end position="240"/>
    </location>
</feature>
<dbReference type="InterPro" id="IPR011990">
    <property type="entry name" value="TPR-like_helical_dom_sf"/>
</dbReference>
<dbReference type="eggNOG" id="COG3063">
    <property type="taxonomic scope" value="Bacteria"/>
</dbReference>
<dbReference type="RefSeq" id="WP_074648343.1">
    <property type="nucleotide sequence ID" value="NZ_FOIL01000003.1"/>
</dbReference>
<feature type="region of interest" description="Disordered" evidence="2">
    <location>
        <begin position="437"/>
        <end position="473"/>
    </location>
</feature>
<dbReference type="OrthoDB" id="9791784at2"/>
<accession>A0A1I0B9M1</accession>
<feature type="coiled-coil region" evidence="1">
    <location>
        <begin position="81"/>
        <end position="108"/>
    </location>
</feature>
<keyword evidence="3" id="KW-1133">Transmembrane helix</keyword>
<evidence type="ECO:0000313" key="5">
    <source>
        <dbReference type="Proteomes" id="UP000199820"/>
    </source>
</evidence>
<name>A0A1I0B9M1_9FIRM</name>
<reference evidence="4 5" key="1">
    <citation type="submission" date="2016-10" db="EMBL/GenBank/DDBJ databases">
        <authorList>
            <person name="de Groot N.N."/>
        </authorList>
    </citation>
    <scope>NUCLEOTIDE SEQUENCE [LARGE SCALE GENOMIC DNA]</scope>
    <source>
        <strain evidence="4 5">KH1P1</strain>
    </source>
</reference>
<evidence type="ECO:0000256" key="1">
    <source>
        <dbReference type="SAM" id="Coils"/>
    </source>
</evidence>
<dbReference type="Gene3D" id="1.25.40.10">
    <property type="entry name" value="Tetratricopeptide repeat domain"/>
    <property type="match status" value="3"/>
</dbReference>
<dbReference type="AlphaFoldDB" id="A0A1I0B9M1"/>
<dbReference type="Proteomes" id="UP000199820">
    <property type="component" value="Unassembled WGS sequence"/>
</dbReference>
<keyword evidence="3" id="KW-0472">Membrane</keyword>
<evidence type="ECO:0000313" key="4">
    <source>
        <dbReference type="EMBL" id="SET02845.1"/>
    </source>
</evidence>
<keyword evidence="3" id="KW-0812">Transmembrane</keyword>
<proteinExistence type="predicted"/>
<dbReference type="STRING" id="1526.SAMN02910262_01658"/>
<gene>
    <name evidence="4" type="ORF">SAMN04487771_1003117</name>
</gene>
<dbReference type="Pfam" id="PF14559">
    <property type="entry name" value="TPR_19"/>
    <property type="match status" value="1"/>
</dbReference>
<evidence type="ECO:0000256" key="2">
    <source>
        <dbReference type="SAM" id="MobiDB-lite"/>
    </source>
</evidence>
<dbReference type="EMBL" id="FOIL01000003">
    <property type="protein sequence ID" value="SET02845.1"/>
    <property type="molecule type" value="Genomic_DNA"/>
</dbReference>